<dbReference type="PROSITE" id="PS50943">
    <property type="entry name" value="HTH_CROC1"/>
    <property type="match status" value="1"/>
</dbReference>
<dbReference type="SMART" id="SM00530">
    <property type="entry name" value="HTH_XRE"/>
    <property type="match status" value="1"/>
</dbReference>
<dbReference type="Pfam" id="PF19054">
    <property type="entry name" value="DUF5753"/>
    <property type="match status" value="1"/>
</dbReference>
<dbReference type="AlphaFoldDB" id="A0A1G8T5D4"/>
<dbReference type="GO" id="GO:0003677">
    <property type="term" value="F:DNA binding"/>
    <property type="evidence" value="ECO:0007669"/>
    <property type="project" value="InterPro"/>
</dbReference>
<proteinExistence type="predicted"/>
<organism evidence="2 3">
    <name type="scientific">Nonomuraea jiangxiensis</name>
    <dbReference type="NCBI Taxonomy" id="633440"/>
    <lineage>
        <taxon>Bacteria</taxon>
        <taxon>Bacillati</taxon>
        <taxon>Actinomycetota</taxon>
        <taxon>Actinomycetes</taxon>
        <taxon>Streptosporangiales</taxon>
        <taxon>Streptosporangiaceae</taxon>
        <taxon>Nonomuraea</taxon>
    </lineage>
</organism>
<dbReference type="EMBL" id="FNDJ01000010">
    <property type="protein sequence ID" value="SDJ36617.1"/>
    <property type="molecule type" value="Genomic_DNA"/>
</dbReference>
<feature type="domain" description="HTH cro/C1-type" evidence="1">
    <location>
        <begin position="34"/>
        <end position="87"/>
    </location>
</feature>
<evidence type="ECO:0000259" key="1">
    <source>
        <dbReference type="PROSITE" id="PS50943"/>
    </source>
</evidence>
<dbReference type="InterPro" id="IPR043917">
    <property type="entry name" value="DUF5753"/>
</dbReference>
<name>A0A1G8T5D4_9ACTN</name>
<dbReference type="CDD" id="cd00093">
    <property type="entry name" value="HTH_XRE"/>
    <property type="match status" value="1"/>
</dbReference>
<dbReference type="Pfam" id="PF13560">
    <property type="entry name" value="HTH_31"/>
    <property type="match status" value="1"/>
</dbReference>
<gene>
    <name evidence="2" type="ORF">SAMN05421869_11073</name>
</gene>
<reference evidence="2 3" key="1">
    <citation type="submission" date="2016-10" db="EMBL/GenBank/DDBJ databases">
        <authorList>
            <person name="de Groot N.N."/>
        </authorList>
    </citation>
    <scope>NUCLEOTIDE SEQUENCE [LARGE SCALE GENOMIC DNA]</scope>
    <source>
        <strain evidence="2 3">CGMCC 4.6533</strain>
    </source>
</reference>
<accession>A0A1G8T5D4</accession>
<evidence type="ECO:0000313" key="3">
    <source>
        <dbReference type="Proteomes" id="UP000199202"/>
    </source>
</evidence>
<dbReference type="InterPro" id="IPR001387">
    <property type="entry name" value="Cro/C1-type_HTH"/>
</dbReference>
<dbReference type="Gene3D" id="1.10.260.40">
    <property type="entry name" value="lambda repressor-like DNA-binding domains"/>
    <property type="match status" value="1"/>
</dbReference>
<dbReference type="SUPFAM" id="SSF47413">
    <property type="entry name" value="lambda repressor-like DNA-binding domains"/>
    <property type="match status" value="1"/>
</dbReference>
<evidence type="ECO:0000313" key="2">
    <source>
        <dbReference type="EMBL" id="SDJ36617.1"/>
    </source>
</evidence>
<dbReference type="STRING" id="633440.SAMN05421869_11073"/>
<dbReference type="InterPro" id="IPR010982">
    <property type="entry name" value="Lambda_DNA-bd_dom_sf"/>
</dbReference>
<dbReference type="Proteomes" id="UP000199202">
    <property type="component" value="Unassembled WGS sequence"/>
</dbReference>
<protein>
    <submittedName>
        <fullName evidence="2">Helix-turn-helix domain-containing protein</fullName>
    </submittedName>
</protein>
<keyword evidence="3" id="KW-1185">Reference proteome</keyword>
<sequence>MAITRDMGDLTEILRGDFRQPGPTALRILVGAQLRQLREARGISREKAGYTIRASHSKISRMECGRCSFKLRDVADLLILYDVADDAERSALLTLAEQANAPGWWQDYRDVIPDWFDTYLGLEQDAALIRTHEIQFVPGLLQTEDYARAVISQGLRGEPAEQIERRVEVRMRRQRILAAPTPRKLWAVLDEAALRRPIGGAAVMRDQLRRLGELAESPHITLQVMPFSAEGTVGGVGPITVLRFAQAELDDVVYLEHFAGAQYLTKPSEVSPYQQLMNEFIVQAPPPAATREILRQAMAAL</sequence>